<name>A0A0X1U8R5_ANAPI</name>
<accession>A0A0X1U8R5</accession>
<dbReference type="Proteomes" id="UP000184204">
    <property type="component" value="Unassembled WGS sequence"/>
</dbReference>
<reference evidence="2" key="4">
    <citation type="submission" date="2016-11" db="EMBL/GenBank/DDBJ databases">
        <authorList>
            <person name="Varghese N."/>
            <person name="Submissions S."/>
        </authorList>
    </citation>
    <scope>NUCLEOTIDE SEQUENCE</scope>
    <source>
        <strain evidence="2">DSM 1682</strain>
    </source>
</reference>
<dbReference type="EMBL" id="FQUA01000012">
    <property type="protein sequence ID" value="SHE97003.1"/>
    <property type="molecule type" value="Genomic_DNA"/>
</dbReference>
<protein>
    <submittedName>
        <fullName evidence="2">Uncharacterized protein</fullName>
    </submittedName>
</protein>
<sequence>MEKPRREDAPLKVPNTEGNVWPKQVCLAFQPRADTPEGLRQCWYCQYADFHLDKPRVLDVGVCYWPKKITK</sequence>
<gene>
    <name evidence="1" type="ORF">CPRO_17330</name>
    <name evidence="2" type="ORF">SAMN02745151_02359</name>
</gene>
<organism evidence="2 4">
    <name type="scientific">Anaerotignum propionicum DSM 1682</name>
    <dbReference type="NCBI Taxonomy" id="991789"/>
    <lineage>
        <taxon>Bacteria</taxon>
        <taxon>Bacillati</taxon>
        <taxon>Bacillota</taxon>
        <taxon>Clostridia</taxon>
        <taxon>Lachnospirales</taxon>
        <taxon>Anaerotignaceae</taxon>
        <taxon>Anaerotignum</taxon>
    </lineage>
</organism>
<evidence type="ECO:0000313" key="1">
    <source>
        <dbReference type="EMBL" id="AMJ41321.1"/>
    </source>
</evidence>
<reference evidence="3" key="2">
    <citation type="submission" date="2016-01" db="EMBL/GenBank/DDBJ databases">
        <authorList>
            <person name="Poehlein A."/>
            <person name="Schlien K."/>
            <person name="Gottschalk G."/>
            <person name="Buckel W."/>
            <person name="Daniel R."/>
        </authorList>
    </citation>
    <scope>NUCLEOTIDE SEQUENCE [LARGE SCALE GENOMIC DNA]</scope>
    <source>
        <strain evidence="3">X2</strain>
    </source>
</reference>
<dbReference type="EMBL" id="CP014223">
    <property type="protein sequence ID" value="AMJ41321.1"/>
    <property type="molecule type" value="Genomic_DNA"/>
</dbReference>
<proteinExistence type="predicted"/>
<evidence type="ECO:0000313" key="4">
    <source>
        <dbReference type="Proteomes" id="UP000184204"/>
    </source>
</evidence>
<evidence type="ECO:0000313" key="2">
    <source>
        <dbReference type="EMBL" id="SHE97003.1"/>
    </source>
</evidence>
<evidence type="ECO:0000313" key="3">
    <source>
        <dbReference type="Proteomes" id="UP000068026"/>
    </source>
</evidence>
<dbReference type="AlphaFoldDB" id="A0A0X1U8R5"/>
<keyword evidence="3" id="KW-1185">Reference proteome</keyword>
<reference evidence="4" key="3">
    <citation type="submission" date="2016-11" db="EMBL/GenBank/DDBJ databases">
        <authorList>
            <person name="Jaros S."/>
            <person name="Januszkiewicz K."/>
            <person name="Wedrychowicz H."/>
        </authorList>
    </citation>
    <scope>NUCLEOTIDE SEQUENCE [LARGE SCALE GENOMIC DNA]</scope>
    <source>
        <strain evidence="4">DSM 1682</strain>
    </source>
</reference>
<dbReference type="Proteomes" id="UP000068026">
    <property type="component" value="Chromosome"/>
</dbReference>
<dbReference type="KEGG" id="cpro:CPRO_17330"/>
<reference evidence="1 3" key="1">
    <citation type="journal article" date="2016" name="Genome Announc.">
        <title>Complete Genome Sequence of the Amino Acid-Fermenting Clostridium propionicum X2 (DSM 1682).</title>
        <authorList>
            <person name="Poehlein A."/>
            <person name="Schlien K."/>
            <person name="Chowdhury N.P."/>
            <person name="Gottschalk G."/>
            <person name="Buckel W."/>
            <person name="Daniel R."/>
        </authorList>
    </citation>
    <scope>NUCLEOTIDE SEQUENCE [LARGE SCALE GENOMIC DNA]</scope>
    <source>
        <strain evidence="1 3">X2</strain>
    </source>
</reference>